<dbReference type="InterPro" id="IPR053932">
    <property type="entry name" value="GeBP-like_DBD"/>
</dbReference>
<comment type="similarity">
    <text evidence="1">Belongs to the GeBP family.</text>
</comment>
<evidence type="ECO:0000313" key="3">
    <source>
        <dbReference type="EMBL" id="KAF0902004.1"/>
    </source>
</evidence>
<protein>
    <recommendedName>
        <fullName evidence="2">Glabrous enhancer-binding protein-like DBD domain-containing protein</fullName>
    </recommendedName>
</protein>
<dbReference type="OrthoDB" id="669440at2759"/>
<dbReference type="PANTHER" id="PTHR31662:SF1">
    <property type="entry name" value="OS01G0249900 PROTEIN"/>
    <property type="match status" value="1"/>
</dbReference>
<proteinExistence type="inferred from homology"/>
<dbReference type="InterPro" id="IPR007592">
    <property type="entry name" value="GEBP"/>
</dbReference>
<evidence type="ECO:0000256" key="1">
    <source>
        <dbReference type="ARBA" id="ARBA00010820"/>
    </source>
</evidence>
<sequence length="104" mass="12593">MEDSKRLFQRLWTDEEELLILRGFLDFTTRQGNMFASHQYDMVPFYKEIWRRLSFEFTKNQLIEKLRCLKKKYRICAACMAAQDGAFAFKRAHKGTMYDLVRHI</sequence>
<dbReference type="Proteomes" id="UP000479710">
    <property type="component" value="Unassembled WGS sequence"/>
</dbReference>
<dbReference type="GO" id="GO:0006355">
    <property type="term" value="P:regulation of DNA-templated transcription"/>
    <property type="evidence" value="ECO:0007669"/>
    <property type="project" value="InterPro"/>
</dbReference>
<dbReference type="Pfam" id="PF04504">
    <property type="entry name" value="GeBP-like_DBD"/>
    <property type="match status" value="1"/>
</dbReference>
<dbReference type="AlphaFoldDB" id="A0A6G1CQA5"/>
<dbReference type="PANTHER" id="PTHR31662">
    <property type="entry name" value="BNAANNG10740D PROTEIN-RELATED"/>
    <property type="match status" value="1"/>
</dbReference>
<evidence type="ECO:0000313" key="4">
    <source>
        <dbReference type="Proteomes" id="UP000479710"/>
    </source>
</evidence>
<name>A0A6G1CQA5_9ORYZ</name>
<feature type="domain" description="Glabrous enhancer-binding protein-like DBD" evidence="2">
    <location>
        <begin position="8"/>
        <end position="104"/>
    </location>
</feature>
<reference evidence="3 4" key="1">
    <citation type="submission" date="2019-11" db="EMBL/GenBank/DDBJ databases">
        <title>Whole genome sequence of Oryza granulata.</title>
        <authorList>
            <person name="Li W."/>
        </authorList>
    </citation>
    <scope>NUCLEOTIDE SEQUENCE [LARGE SCALE GENOMIC DNA]</scope>
    <source>
        <strain evidence="4">cv. Menghai</strain>
        <tissue evidence="3">Leaf</tissue>
    </source>
</reference>
<evidence type="ECO:0000259" key="2">
    <source>
        <dbReference type="Pfam" id="PF04504"/>
    </source>
</evidence>
<dbReference type="GO" id="GO:0005634">
    <property type="term" value="C:nucleus"/>
    <property type="evidence" value="ECO:0007669"/>
    <property type="project" value="TreeGrafter"/>
</dbReference>
<organism evidence="3 4">
    <name type="scientific">Oryza meyeriana var. granulata</name>
    <dbReference type="NCBI Taxonomy" id="110450"/>
    <lineage>
        <taxon>Eukaryota</taxon>
        <taxon>Viridiplantae</taxon>
        <taxon>Streptophyta</taxon>
        <taxon>Embryophyta</taxon>
        <taxon>Tracheophyta</taxon>
        <taxon>Spermatophyta</taxon>
        <taxon>Magnoliopsida</taxon>
        <taxon>Liliopsida</taxon>
        <taxon>Poales</taxon>
        <taxon>Poaceae</taxon>
        <taxon>BOP clade</taxon>
        <taxon>Oryzoideae</taxon>
        <taxon>Oryzeae</taxon>
        <taxon>Oryzinae</taxon>
        <taxon>Oryza</taxon>
        <taxon>Oryza meyeriana</taxon>
    </lineage>
</organism>
<comment type="caution">
    <text evidence="3">The sequence shown here is derived from an EMBL/GenBank/DDBJ whole genome shotgun (WGS) entry which is preliminary data.</text>
</comment>
<accession>A0A6G1CQA5</accession>
<dbReference type="EMBL" id="SPHZ02000008">
    <property type="protein sequence ID" value="KAF0902004.1"/>
    <property type="molecule type" value="Genomic_DNA"/>
</dbReference>
<keyword evidence="4" id="KW-1185">Reference proteome</keyword>
<gene>
    <name evidence="3" type="ORF">E2562_011830</name>
</gene>